<name>A0A1G4KE49_9SACH</name>
<comment type="subcellular location">
    <subcellularLocation>
        <location evidence="1">Nucleus</location>
    </subcellularLocation>
</comment>
<dbReference type="InterPro" id="IPR036864">
    <property type="entry name" value="Zn2-C6_fun-type_DNA-bd_sf"/>
</dbReference>
<evidence type="ECO:0000259" key="6">
    <source>
        <dbReference type="PROSITE" id="PS50048"/>
    </source>
</evidence>
<evidence type="ECO:0000256" key="5">
    <source>
        <dbReference type="SAM" id="MobiDB-lite"/>
    </source>
</evidence>
<evidence type="ECO:0000256" key="1">
    <source>
        <dbReference type="ARBA" id="ARBA00004123"/>
    </source>
</evidence>
<evidence type="ECO:0000313" key="8">
    <source>
        <dbReference type="Proteomes" id="UP000191144"/>
    </source>
</evidence>
<protein>
    <submittedName>
        <fullName evidence="7">LAME_0H04984g1_1</fullName>
    </submittedName>
</protein>
<keyword evidence="4" id="KW-0539">Nucleus</keyword>
<dbReference type="EMBL" id="LT598480">
    <property type="protein sequence ID" value="SCV02759.1"/>
    <property type="molecule type" value="Genomic_DNA"/>
</dbReference>
<feature type="domain" description="Zn(2)-C6 fungal-type" evidence="6">
    <location>
        <begin position="12"/>
        <end position="43"/>
    </location>
</feature>
<dbReference type="CDD" id="cd00067">
    <property type="entry name" value="GAL4"/>
    <property type="match status" value="1"/>
</dbReference>
<dbReference type="InterPro" id="IPR050613">
    <property type="entry name" value="Sec_Metabolite_Reg"/>
</dbReference>
<sequence>MKVIKRRRSIKSCKYCYEHKLRCSKEEPCNNCKKHGKLHLCIYGFDKDASLNQSSSRKGSRKQFGKTVSKIERKPTNGNTGPYYPFLIEAQEASLLGEDSNAGTERDQKSGMRRNAITHFDRLGAGNISMEDILKMIPESKASMSLLVDTYFHRINPIIPLLDRDAALSQIKTIYDQHRSGQKVVARDCIVMFTILFTVAYAHVAEGQIPDLLLCNKYYAAFQALLHYDSFPYKPSISSIQGLLIVNFVLDPNMINTLTVSAIALRQSQKLGVERQIKISTGDAETGKNYLRAFWHFVLYFEGSSSVVSGLPFMHSTGLFDSVDLPDVDSSPAPAHMAFANGRFLVNQMFQEIMHYKDTETIPVGDALVNVQKRFGELNMQIEELCTKIGVLSRGQAVYFVSTLRIFLLRAYLRFIALFPPLINRPKKNESFDEQPADYVKILDQVIKYGVVMRKETVELSILLLFYTLRRLTVDSCSRFAWYSKGSMVMQYLFILLKAIYQDPDASYGIAKFNPEYPVNVSEDIQECVNTDAAGFKYVLVEELFRLLEVKLAPLWDDGDLNCFILLRSLKDRVWELCKEEIEIRKITFISLRACALFRACQAKMETFLPSNFESYMEQWDFGSRAFDAEIVMSWLSHV</sequence>
<dbReference type="GO" id="GO:0003677">
    <property type="term" value="F:DNA binding"/>
    <property type="evidence" value="ECO:0007669"/>
    <property type="project" value="InterPro"/>
</dbReference>
<dbReference type="AlphaFoldDB" id="A0A1G4KE49"/>
<dbReference type="GO" id="GO:0005634">
    <property type="term" value="C:nucleus"/>
    <property type="evidence" value="ECO:0007669"/>
    <property type="project" value="UniProtKB-SubCell"/>
</dbReference>
<feature type="region of interest" description="Disordered" evidence="5">
    <location>
        <begin position="51"/>
        <end position="82"/>
    </location>
</feature>
<proteinExistence type="predicted"/>
<dbReference type="GO" id="GO:0006351">
    <property type="term" value="P:DNA-templated transcription"/>
    <property type="evidence" value="ECO:0007669"/>
    <property type="project" value="InterPro"/>
</dbReference>
<evidence type="ECO:0000313" key="7">
    <source>
        <dbReference type="EMBL" id="SCV02759.1"/>
    </source>
</evidence>
<accession>A0A1G4KE49</accession>
<dbReference type="Pfam" id="PF04082">
    <property type="entry name" value="Fungal_trans"/>
    <property type="match status" value="1"/>
</dbReference>
<dbReference type="GO" id="GO:0000981">
    <property type="term" value="F:DNA-binding transcription factor activity, RNA polymerase II-specific"/>
    <property type="evidence" value="ECO:0007669"/>
    <property type="project" value="InterPro"/>
</dbReference>
<dbReference type="Proteomes" id="UP000191144">
    <property type="component" value="Chromosome H"/>
</dbReference>
<keyword evidence="2" id="KW-0479">Metal-binding</keyword>
<dbReference type="PROSITE" id="PS50048">
    <property type="entry name" value="ZN2_CY6_FUNGAL_2"/>
    <property type="match status" value="1"/>
</dbReference>
<keyword evidence="3" id="KW-0862">Zinc</keyword>
<dbReference type="SMART" id="SM00066">
    <property type="entry name" value="GAL4"/>
    <property type="match status" value="1"/>
</dbReference>
<dbReference type="InterPro" id="IPR001138">
    <property type="entry name" value="Zn2Cys6_DnaBD"/>
</dbReference>
<dbReference type="GO" id="GO:0008270">
    <property type="term" value="F:zinc ion binding"/>
    <property type="evidence" value="ECO:0007669"/>
    <property type="project" value="InterPro"/>
</dbReference>
<dbReference type="Gene3D" id="4.10.240.10">
    <property type="entry name" value="Zn(2)-C6 fungal-type DNA-binding domain"/>
    <property type="match status" value="1"/>
</dbReference>
<reference evidence="8" key="1">
    <citation type="submission" date="2016-03" db="EMBL/GenBank/DDBJ databases">
        <authorList>
            <person name="Devillers Hugo."/>
        </authorList>
    </citation>
    <scope>NUCLEOTIDE SEQUENCE [LARGE SCALE GENOMIC DNA]</scope>
</reference>
<evidence type="ECO:0000256" key="3">
    <source>
        <dbReference type="ARBA" id="ARBA00022833"/>
    </source>
</evidence>
<dbReference type="PANTHER" id="PTHR31001:SF90">
    <property type="entry name" value="CENTROMERE DNA-BINDING PROTEIN COMPLEX CBF3 SUBUNIT B"/>
    <property type="match status" value="1"/>
</dbReference>
<dbReference type="CDD" id="cd12148">
    <property type="entry name" value="fungal_TF_MHR"/>
    <property type="match status" value="1"/>
</dbReference>
<dbReference type="OrthoDB" id="5121955at2759"/>
<evidence type="ECO:0000256" key="2">
    <source>
        <dbReference type="ARBA" id="ARBA00022723"/>
    </source>
</evidence>
<gene>
    <name evidence="7" type="ORF">LAME_0H04984G</name>
</gene>
<dbReference type="PANTHER" id="PTHR31001">
    <property type="entry name" value="UNCHARACTERIZED TRANSCRIPTIONAL REGULATORY PROTEIN"/>
    <property type="match status" value="1"/>
</dbReference>
<dbReference type="InterPro" id="IPR007219">
    <property type="entry name" value="XnlR_reg_dom"/>
</dbReference>
<dbReference type="SUPFAM" id="SSF57701">
    <property type="entry name" value="Zn2/Cys6 DNA-binding domain"/>
    <property type="match status" value="1"/>
</dbReference>
<keyword evidence="8" id="KW-1185">Reference proteome</keyword>
<organism evidence="7 8">
    <name type="scientific">Lachancea meyersii CBS 8951</name>
    <dbReference type="NCBI Taxonomy" id="1266667"/>
    <lineage>
        <taxon>Eukaryota</taxon>
        <taxon>Fungi</taxon>
        <taxon>Dikarya</taxon>
        <taxon>Ascomycota</taxon>
        <taxon>Saccharomycotina</taxon>
        <taxon>Saccharomycetes</taxon>
        <taxon>Saccharomycetales</taxon>
        <taxon>Saccharomycetaceae</taxon>
        <taxon>Lachancea</taxon>
    </lineage>
</organism>
<evidence type="ECO:0000256" key="4">
    <source>
        <dbReference type="ARBA" id="ARBA00023242"/>
    </source>
</evidence>